<organism evidence="1 2">
    <name type="scientific">Aspergillus minisclerotigenes</name>
    <dbReference type="NCBI Taxonomy" id="656917"/>
    <lineage>
        <taxon>Eukaryota</taxon>
        <taxon>Fungi</taxon>
        <taxon>Dikarya</taxon>
        <taxon>Ascomycota</taxon>
        <taxon>Pezizomycotina</taxon>
        <taxon>Eurotiomycetes</taxon>
        <taxon>Eurotiomycetidae</taxon>
        <taxon>Eurotiales</taxon>
        <taxon>Aspergillaceae</taxon>
        <taxon>Aspergillus</taxon>
        <taxon>Aspergillus subgen. Circumdati</taxon>
    </lineage>
</organism>
<dbReference type="EMBL" id="ML732781">
    <property type="protein sequence ID" value="KAB8275497.1"/>
    <property type="molecule type" value="Genomic_DNA"/>
</dbReference>
<proteinExistence type="predicted"/>
<evidence type="ECO:0000313" key="2">
    <source>
        <dbReference type="Proteomes" id="UP000326289"/>
    </source>
</evidence>
<evidence type="ECO:0000313" key="1">
    <source>
        <dbReference type="EMBL" id="KAB8275497.1"/>
    </source>
</evidence>
<reference evidence="1 2" key="1">
    <citation type="submission" date="2019-04" db="EMBL/GenBank/DDBJ databases">
        <title>Fungal friends and foes A comparative genomics study of 23 Aspergillus species from section Flavi.</title>
        <authorList>
            <consortium name="DOE Joint Genome Institute"/>
            <person name="Kjaerbolling I."/>
            <person name="Vesth T.C."/>
            <person name="Frisvad J.C."/>
            <person name="Nybo J.L."/>
            <person name="Theobald S."/>
            <person name="Kildgaard S."/>
            <person name="Petersen T.I."/>
            <person name="Kuo A."/>
            <person name="Sato A."/>
            <person name="Lyhne E.K."/>
            <person name="Kogle M.E."/>
            <person name="Wiebenga A."/>
            <person name="Kun R.S."/>
            <person name="Lubbers R.J."/>
            <person name="Makela M.R."/>
            <person name="Barry K."/>
            <person name="Chovatia M."/>
            <person name="Clum A."/>
            <person name="Daum C."/>
            <person name="Haridas S."/>
            <person name="He G."/>
            <person name="LaButti K."/>
            <person name="Lipzen A."/>
            <person name="Mondo S."/>
            <person name="Pangilinan J."/>
            <person name="Riley R."/>
            <person name="Salamov A."/>
            <person name="Simmons B.A."/>
            <person name="Magnuson J.K."/>
            <person name="Henrissat B."/>
            <person name="Mortensen U.H."/>
            <person name="Larsen T.O."/>
            <person name="De vries R.P."/>
            <person name="Grigoriev I.V."/>
            <person name="Machida M."/>
            <person name="Baker S.E."/>
            <person name="Andersen M.R."/>
        </authorList>
    </citation>
    <scope>NUCLEOTIDE SEQUENCE [LARGE SCALE GENOMIC DNA]</scope>
    <source>
        <strain evidence="1 2">CBS 117635</strain>
    </source>
</reference>
<dbReference type="Proteomes" id="UP000326289">
    <property type="component" value="Unassembled WGS sequence"/>
</dbReference>
<sequence length="125" mass="13995">MARWPRHMLAVPPIRKVPWGLGKREMGSFHLFTLISPPFSSSTPLSHLLSRVKPSVRMGPKILGWNCFVCSGELVGGLGPLLFLHIQPRTSTLTTTTTRIHSGPWNPLRDSNFFISLLNGMFRDS</sequence>
<name>A0A5N6JBT2_9EURO</name>
<accession>A0A5N6JBT2</accession>
<gene>
    <name evidence="1" type="ORF">BDV30DRAFT_64300</name>
</gene>
<dbReference type="AlphaFoldDB" id="A0A5N6JBT2"/>
<protein>
    <submittedName>
        <fullName evidence="1">Uncharacterized protein</fullName>
    </submittedName>
</protein>
<keyword evidence="2" id="KW-1185">Reference proteome</keyword>